<sequence>EKSQKRGRPRKTEASSLAPKAGPARRFRAKAVEPHRLTWFNTQKESKYTPENWIDEGHLELELSAIWDMIRELGADYISNELKRCNLTLVREFYANWGTSFGENTKVKIRGKVVRFIAKRFNAFLETPAVDPSEYFILLEKLPYRDICHTLCSEHSSSRRARDKNGTHSTLRLLI</sequence>
<feature type="region of interest" description="Disordered" evidence="1">
    <location>
        <begin position="1"/>
        <end position="25"/>
    </location>
</feature>
<name>A0ABS8WPR7_DATST</name>
<accession>A0ABS8WPR7</accession>
<dbReference type="Proteomes" id="UP000823775">
    <property type="component" value="Unassembled WGS sequence"/>
</dbReference>
<evidence type="ECO:0000256" key="1">
    <source>
        <dbReference type="SAM" id="MobiDB-lite"/>
    </source>
</evidence>
<organism evidence="2 3">
    <name type="scientific">Datura stramonium</name>
    <name type="common">Jimsonweed</name>
    <name type="synonym">Common thornapple</name>
    <dbReference type="NCBI Taxonomy" id="4076"/>
    <lineage>
        <taxon>Eukaryota</taxon>
        <taxon>Viridiplantae</taxon>
        <taxon>Streptophyta</taxon>
        <taxon>Embryophyta</taxon>
        <taxon>Tracheophyta</taxon>
        <taxon>Spermatophyta</taxon>
        <taxon>Magnoliopsida</taxon>
        <taxon>eudicotyledons</taxon>
        <taxon>Gunneridae</taxon>
        <taxon>Pentapetalae</taxon>
        <taxon>asterids</taxon>
        <taxon>lamiids</taxon>
        <taxon>Solanales</taxon>
        <taxon>Solanaceae</taxon>
        <taxon>Solanoideae</taxon>
        <taxon>Datureae</taxon>
        <taxon>Datura</taxon>
    </lineage>
</organism>
<evidence type="ECO:0000313" key="3">
    <source>
        <dbReference type="Proteomes" id="UP000823775"/>
    </source>
</evidence>
<proteinExistence type="predicted"/>
<dbReference type="EMBL" id="JACEIK010009044">
    <property type="protein sequence ID" value="MCE3051896.1"/>
    <property type="molecule type" value="Genomic_DNA"/>
</dbReference>
<feature type="non-terminal residue" evidence="2">
    <location>
        <position position="1"/>
    </location>
</feature>
<comment type="caution">
    <text evidence="2">The sequence shown here is derived from an EMBL/GenBank/DDBJ whole genome shotgun (WGS) entry which is preliminary data.</text>
</comment>
<keyword evidence="3" id="KW-1185">Reference proteome</keyword>
<gene>
    <name evidence="2" type="ORF">HAX54_051144</name>
</gene>
<evidence type="ECO:0000313" key="2">
    <source>
        <dbReference type="EMBL" id="MCE3051896.1"/>
    </source>
</evidence>
<protein>
    <submittedName>
        <fullName evidence="2">Uncharacterized protein</fullName>
    </submittedName>
</protein>
<reference evidence="2 3" key="1">
    <citation type="journal article" date="2021" name="BMC Genomics">
        <title>Datura genome reveals duplications of psychoactive alkaloid biosynthetic genes and high mutation rate following tissue culture.</title>
        <authorList>
            <person name="Rajewski A."/>
            <person name="Carter-House D."/>
            <person name="Stajich J."/>
            <person name="Litt A."/>
        </authorList>
    </citation>
    <scope>NUCLEOTIDE SEQUENCE [LARGE SCALE GENOMIC DNA]</scope>
    <source>
        <strain evidence="2">AR-01</strain>
    </source>
</reference>